<dbReference type="EMBL" id="FPLD01000102">
    <property type="protein sequence ID" value="SGZ11478.1"/>
    <property type="molecule type" value="Genomic_DNA"/>
</dbReference>
<proteinExistence type="predicted"/>
<gene>
    <name evidence="1" type="ORF">NVI5450_3698</name>
</gene>
<reference evidence="1 2" key="1">
    <citation type="submission" date="2016-11" db="EMBL/GenBank/DDBJ databases">
        <authorList>
            <person name="Jaros S."/>
            <person name="Januszkiewicz K."/>
            <person name="Wedrychowicz H."/>
        </authorList>
    </citation>
    <scope>NUCLEOTIDE SEQUENCE [LARGE SCALE GENOMIC DNA]</scope>
    <source>
        <strain evidence="1">NVI 5450</strain>
    </source>
</reference>
<protein>
    <submittedName>
        <fullName evidence="1">Uncharacterized protein</fullName>
    </submittedName>
</protein>
<dbReference type="AlphaFoldDB" id="A0A1L0A8U7"/>
<evidence type="ECO:0000313" key="2">
    <source>
        <dbReference type="Proteomes" id="UP000183794"/>
    </source>
</evidence>
<name>A0A1L0A8U7_9GAMM</name>
<accession>A0A1L0A8U7</accession>
<organism evidence="1 2">
    <name type="scientific">Moritella viscosa</name>
    <dbReference type="NCBI Taxonomy" id="80854"/>
    <lineage>
        <taxon>Bacteria</taxon>
        <taxon>Pseudomonadati</taxon>
        <taxon>Pseudomonadota</taxon>
        <taxon>Gammaproteobacteria</taxon>
        <taxon>Alteromonadales</taxon>
        <taxon>Moritellaceae</taxon>
        <taxon>Moritella</taxon>
    </lineage>
</organism>
<dbReference type="Proteomes" id="UP000183794">
    <property type="component" value="Unassembled WGS sequence"/>
</dbReference>
<evidence type="ECO:0000313" key="1">
    <source>
        <dbReference type="EMBL" id="SGZ11478.1"/>
    </source>
</evidence>
<sequence>MVFKIQYLCLFDFVYTELHDFCSKRRYGINSNDWSAIDNLVWMIGCIIKLHSYKQ</sequence>